<dbReference type="SUPFAM" id="SSF53756">
    <property type="entry name" value="UDP-Glycosyltransferase/glycogen phosphorylase"/>
    <property type="match status" value="1"/>
</dbReference>
<evidence type="ECO:0000256" key="5">
    <source>
        <dbReference type="RuleBase" id="RU362057"/>
    </source>
</evidence>
<proteinExistence type="inferred from homology"/>
<dbReference type="EC" id="2.4.1.-" evidence="5"/>
<evidence type="ECO:0000313" key="6">
    <source>
        <dbReference type="EMBL" id="KAK9286791.1"/>
    </source>
</evidence>
<comment type="caution">
    <text evidence="6">The sequence shown here is derived from an EMBL/GenBank/DDBJ whole genome shotgun (WGS) entry which is preliminary data.</text>
</comment>
<evidence type="ECO:0000256" key="4">
    <source>
        <dbReference type="RuleBase" id="RU003718"/>
    </source>
</evidence>
<protein>
    <recommendedName>
        <fullName evidence="5">Glycosyltransferase</fullName>
        <ecNumber evidence="5">2.4.1.-</ecNumber>
    </recommendedName>
</protein>
<dbReference type="PROSITE" id="PS00375">
    <property type="entry name" value="UDPGT"/>
    <property type="match status" value="1"/>
</dbReference>
<dbReference type="FunFam" id="3.40.50.2000:FF:000071">
    <property type="entry name" value="Glycosyltransferase"/>
    <property type="match status" value="1"/>
</dbReference>
<sequence length="501" mass="56016">MGSETRQLHVFFFPLMAHGHMIPTTDMAKLFAARGVKATIVTTPLNVPLFFKTIQRAKDLGIKLDIKTIKLPTVEAGLPEGCENLDMVLDSAETFGRFFKATAMLQQPLEQLLQEHRPDCLVADMFFPWATDSAAKFGIPRLVFHGICFFSMCASEIMRLYEPQKKVSSDTEPFVIPNLPDEIKLTRMQLPGFARGINEEVDFATLLARAIESELESYGVVANSFYELEPAYADYFRQGQSYECEGNILGRKAWHIGPVSLCYKNADDKAGRGKEASIDEHECLKWLDLKKPDSVVYVCFGSTSEFPASQLHEIAMGLEASGQQFIWVVRRGKTEDVEEEWLPQGFEERMKGKGLIIRGWAPQVLILDHQAVGGFVTHCGWNSTLEGVSAGLPMVTWPVFAEQFYNEKLVTQILRIGVGVGAQQWARMVGDSVKREAIEQAVKRIMVGEEAEEMRSTAKELGKMARRAVEEEGSSWADLNALIEELRLHGSSSKQGNNIGH</sequence>
<dbReference type="InterPro" id="IPR035595">
    <property type="entry name" value="UDP_glycos_trans_CS"/>
</dbReference>
<evidence type="ECO:0000313" key="7">
    <source>
        <dbReference type="Proteomes" id="UP001415857"/>
    </source>
</evidence>
<dbReference type="FunFam" id="3.40.50.2000:FF:000047">
    <property type="entry name" value="Glycosyltransferase"/>
    <property type="match status" value="1"/>
</dbReference>
<comment type="similarity">
    <text evidence="1 4">Belongs to the UDP-glycosyltransferase family.</text>
</comment>
<dbReference type="Proteomes" id="UP001415857">
    <property type="component" value="Unassembled WGS sequence"/>
</dbReference>
<dbReference type="Pfam" id="PF00201">
    <property type="entry name" value="UDPGT"/>
    <property type="match status" value="1"/>
</dbReference>
<gene>
    <name evidence="6" type="ORF">L1049_015196</name>
</gene>
<dbReference type="AlphaFoldDB" id="A0AAP0RXJ5"/>
<evidence type="ECO:0000256" key="2">
    <source>
        <dbReference type="ARBA" id="ARBA00022676"/>
    </source>
</evidence>
<dbReference type="GO" id="GO:0035251">
    <property type="term" value="F:UDP-glucosyltransferase activity"/>
    <property type="evidence" value="ECO:0007669"/>
    <property type="project" value="TreeGrafter"/>
</dbReference>
<accession>A0AAP0RXJ5</accession>
<dbReference type="EMBL" id="JBBPBK010000004">
    <property type="protein sequence ID" value="KAK9286791.1"/>
    <property type="molecule type" value="Genomic_DNA"/>
</dbReference>
<reference evidence="6 7" key="1">
    <citation type="journal article" date="2024" name="Plant J.">
        <title>Genome sequences and population genomics reveal climatic adaptation and genomic divergence between two closely related sweetgum species.</title>
        <authorList>
            <person name="Xu W.Q."/>
            <person name="Ren C.Q."/>
            <person name="Zhang X.Y."/>
            <person name="Comes H.P."/>
            <person name="Liu X.H."/>
            <person name="Li Y.G."/>
            <person name="Kettle C.J."/>
            <person name="Jalonen R."/>
            <person name="Gaisberger H."/>
            <person name="Ma Y.Z."/>
            <person name="Qiu Y.X."/>
        </authorList>
    </citation>
    <scope>NUCLEOTIDE SEQUENCE [LARGE SCALE GENOMIC DNA]</scope>
    <source>
        <strain evidence="6">Hangzhou</strain>
    </source>
</reference>
<name>A0AAP0RXJ5_LIQFO</name>
<dbReference type="InterPro" id="IPR002213">
    <property type="entry name" value="UDP_glucos_trans"/>
</dbReference>
<keyword evidence="2 4" id="KW-0328">Glycosyltransferase</keyword>
<dbReference type="PANTHER" id="PTHR48047:SF45">
    <property type="entry name" value="SCOPOLETIN GLUCOSYLTRANSFERASE-LIKE"/>
    <property type="match status" value="1"/>
</dbReference>
<evidence type="ECO:0000256" key="3">
    <source>
        <dbReference type="ARBA" id="ARBA00022679"/>
    </source>
</evidence>
<keyword evidence="7" id="KW-1185">Reference proteome</keyword>
<dbReference type="Gene3D" id="3.40.50.2000">
    <property type="entry name" value="Glycogen Phosphorylase B"/>
    <property type="match status" value="2"/>
</dbReference>
<dbReference type="PANTHER" id="PTHR48047">
    <property type="entry name" value="GLYCOSYLTRANSFERASE"/>
    <property type="match status" value="1"/>
</dbReference>
<evidence type="ECO:0000256" key="1">
    <source>
        <dbReference type="ARBA" id="ARBA00009995"/>
    </source>
</evidence>
<dbReference type="CDD" id="cd03784">
    <property type="entry name" value="GT1_Gtf-like"/>
    <property type="match status" value="1"/>
</dbReference>
<organism evidence="6 7">
    <name type="scientific">Liquidambar formosana</name>
    <name type="common">Formosan gum</name>
    <dbReference type="NCBI Taxonomy" id="63359"/>
    <lineage>
        <taxon>Eukaryota</taxon>
        <taxon>Viridiplantae</taxon>
        <taxon>Streptophyta</taxon>
        <taxon>Embryophyta</taxon>
        <taxon>Tracheophyta</taxon>
        <taxon>Spermatophyta</taxon>
        <taxon>Magnoliopsida</taxon>
        <taxon>eudicotyledons</taxon>
        <taxon>Gunneridae</taxon>
        <taxon>Pentapetalae</taxon>
        <taxon>Saxifragales</taxon>
        <taxon>Altingiaceae</taxon>
        <taxon>Liquidambar</taxon>
    </lineage>
</organism>
<keyword evidence="3 4" id="KW-0808">Transferase</keyword>